<gene>
    <name evidence="1" type="ORF">DFP72DRAFT_1167978</name>
</gene>
<keyword evidence="2" id="KW-1185">Reference proteome</keyword>
<sequence>MQPHFPPELLDLIIDEAEDSLPTLHSLSWYRSNALFEQGGTYSSILISDIIRRPMERRLRNLRKLFGKNKTLASCVKSINVRMGLYDETVFIENLPPILQCLTSLSSVQITGFASEGGLHWKRIPKQAADAIAECLSQPGISEVAVEGLWDAPSQLIFSSPSLKRLYLESMWDLLPPPTDSCTALTELVVVGSSDTYIRTLAHASPSLFSHLKAFQMDPASSENWITCREILQACRGTVERIVLRVHEITADEEDILLLPHVKHLNIEVFTKSWGQRLYLRCPRFVQDARMTLSKYGTNNLEVLESLSLQISIITNTCRVAQYHSLPILQETDEWSFLDEYLSSLANNRLQVKRRVHHPA</sequence>
<protein>
    <submittedName>
        <fullName evidence="1">Uncharacterized protein</fullName>
    </submittedName>
</protein>
<accession>A0A8H6I2T8</accession>
<evidence type="ECO:0000313" key="2">
    <source>
        <dbReference type="Proteomes" id="UP000521943"/>
    </source>
</evidence>
<dbReference type="SUPFAM" id="SSF52047">
    <property type="entry name" value="RNI-like"/>
    <property type="match status" value="1"/>
</dbReference>
<dbReference type="Proteomes" id="UP000521943">
    <property type="component" value="Unassembled WGS sequence"/>
</dbReference>
<proteinExistence type="predicted"/>
<dbReference type="AlphaFoldDB" id="A0A8H6I2T8"/>
<name>A0A8H6I2T8_9AGAR</name>
<dbReference type="EMBL" id="JACGCI010000021">
    <property type="protein sequence ID" value="KAF6757629.1"/>
    <property type="molecule type" value="Genomic_DNA"/>
</dbReference>
<reference evidence="1 2" key="1">
    <citation type="submission" date="2020-07" db="EMBL/GenBank/DDBJ databases">
        <title>Comparative genomics of pyrophilous fungi reveals a link between fire events and developmental genes.</title>
        <authorList>
            <consortium name="DOE Joint Genome Institute"/>
            <person name="Steindorff A.S."/>
            <person name="Carver A."/>
            <person name="Calhoun S."/>
            <person name="Stillman K."/>
            <person name="Liu H."/>
            <person name="Lipzen A."/>
            <person name="Pangilinan J."/>
            <person name="Labutti K."/>
            <person name="Bruns T.D."/>
            <person name="Grigoriev I.V."/>
        </authorList>
    </citation>
    <scope>NUCLEOTIDE SEQUENCE [LARGE SCALE GENOMIC DNA]</scope>
    <source>
        <strain evidence="1 2">CBS 144469</strain>
    </source>
</reference>
<organism evidence="1 2">
    <name type="scientific">Ephemerocybe angulata</name>
    <dbReference type="NCBI Taxonomy" id="980116"/>
    <lineage>
        <taxon>Eukaryota</taxon>
        <taxon>Fungi</taxon>
        <taxon>Dikarya</taxon>
        <taxon>Basidiomycota</taxon>
        <taxon>Agaricomycotina</taxon>
        <taxon>Agaricomycetes</taxon>
        <taxon>Agaricomycetidae</taxon>
        <taxon>Agaricales</taxon>
        <taxon>Agaricineae</taxon>
        <taxon>Psathyrellaceae</taxon>
        <taxon>Ephemerocybe</taxon>
    </lineage>
</organism>
<evidence type="ECO:0000313" key="1">
    <source>
        <dbReference type="EMBL" id="KAF6757629.1"/>
    </source>
</evidence>
<comment type="caution">
    <text evidence="1">The sequence shown here is derived from an EMBL/GenBank/DDBJ whole genome shotgun (WGS) entry which is preliminary data.</text>
</comment>